<dbReference type="SMART" id="SM01043">
    <property type="entry name" value="BTAD"/>
    <property type="match status" value="1"/>
</dbReference>
<dbReference type="SUPFAM" id="SSF46894">
    <property type="entry name" value="C-terminal effector domain of the bipartite response regulators"/>
    <property type="match status" value="1"/>
</dbReference>
<feature type="compositionally biased region" description="Basic and acidic residues" evidence="4">
    <location>
        <begin position="297"/>
        <end position="308"/>
    </location>
</feature>
<gene>
    <name evidence="6" type="ORF">BJ981_006130</name>
</gene>
<dbReference type="CDD" id="cd15831">
    <property type="entry name" value="BTAD"/>
    <property type="match status" value="1"/>
</dbReference>
<dbReference type="InterPro" id="IPR019734">
    <property type="entry name" value="TPR_rpt"/>
</dbReference>
<dbReference type="Gene3D" id="3.40.50.300">
    <property type="entry name" value="P-loop containing nucleotide triphosphate hydrolases"/>
    <property type="match status" value="1"/>
</dbReference>
<dbReference type="RefSeq" id="WP_184616840.1">
    <property type="nucleotide sequence ID" value="NZ_BOOS01000020.1"/>
</dbReference>
<dbReference type="PROSITE" id="PS51755">
    <property type="entry name" value="OMPR_PHOB"/>
    <property type="match status" value="1"/>
</dbReference>
<dbReference type="SUPFAM" id="SSF48452">
    <property type="entry name" value="TPR-like"/>
    <property type="match status" value="3"/>
</dbReference>
<reference evidence="6 7" key="1">
    <citation type="submission" date="2020-08" db="EMBL/GenBank/DDBJ databases">
        <title>Sequencing the genomes of 1000 actinobacteria strains.</title>
        <authorList>
            <person name="Klenk H.-P."/>
        </authorList>
    </citation>
    <scope>NUCLEOTIDE SEQUENCE [LARGE SCALE GENOMIC DNA]</scope>
    <source>
        <strain evidence="6 7">DSM 45790</strain>
    </source>
</reference>
<dbReference type="Proteomes" id="UP000588112">
    <property type="component" value="Unassembled WGS sequence"/>
</dbReference>
<keyword evidence="7" id="KW-1185">Reference proteome</keyword>
<dbReference type="GO" id="GO:0006355">
    <property type="term" value="P:regulation of DNA-templated transcription"/>
    <property type="evidence" value="ECO:0007669"/>
    <property type="project" value="InterPro"/>
</dbReference>
<dbReference type="Pfam" id="PF13424">
    <property type="entry name" value="TPR_12"/>
    <property type="match status" value="1"/>
</dbReference>
<dbReference type="PANTHER" id="PTHR47691:SF3">
    <property type="entry name" value="HTH-TYPE TRANSCRIPTIONAL REGULATOR RV0890C-RELATED"/>
    <property type="match status" value="1"/>
</dbReference>
<accession>A0A7W9DT83</accession>
<feature type="region of interest" description="Disordered" evidence="4">
    <location>
        <begin position="601"/>
        <end position="666"/>
    </location>
</feature>
<dbReference type="SUPFAM" id="SSF52540">
    <property type="entry name" value="P-loop containing nucleoside triphosphate hydrolases"/>
    <property type="match status" value="1"/>
</dbReference>
<sequence>MEGVRAVARTGFAVLGPLEVRRDGAPVRLGGGRLRALLTSLLLSPGRTVPYDLLVEAVWHSAPPAGAGNALQALVSRLRASLGRDTIQATPSGYRLAISPEQVDTHHFAHLTTEAAKRLSPAAHLSASACSPDAAEAVRLLEEALALWRGPALADLAGSPVAAAEVARLDGLRLTATEDLIDARLLLGRHEEVIGEIVSLIAAQPLRERLRGQHMRALHASGRQVEALAAYEAARTDFAERLGSAPSPELSALHVGILRDNFPRASDDPSPAAGHLPPARPIPAASPTPIAQAATRSRGDGAEGEARGSRKGNLRARLTSFVGRERDVEQAGALLARHRLVTLVGPGGAGKTRLAIESGAALEDGTPDGVWLAELAPVRDPAGVPQAVLAALGMRDLGRAPVRTPGGVPTEVVDPADRLVTGLAGRRSLVILDNCEHVIEAAATLAEKLLLECPDIRVLATSREPLGVAGELVWPVRPLDQANAEALFADRAATARPGYRVEDEAGAVARVCRELDGMPLAIELAAARLRSLSAAQIADRLDDRFRLLTGGSRTALPRHQTLRAVVEWSWDLLDETERLLAARFAVFAGGATLEAAEAVCSDAPPPHEHPGRAQPPPAFESTAANGHPRRLPGEGSPADGRAGGGVARVGEQRVLTRDHRSARDGGRAAVSAGALLPREDVLDVLARLVDKSLVVREGMRYRMLETVRAYAAERLAESGERDAVRRAHAAFFLDLAATADPELRRAGQVEWLAVLSAEHDNLTAALRWAIDAADRDLGLRLVGALGWYWFLAGRRLEGARRAAEILAFAAPARSQLPASVTTPSRQPLAASSPPSRPDPFAATGPARQGEAGAADDGAVGVDEARSFVLALTVHGILLAGGTDHWQEAKEALGRAVVLGRAWVPRPWPPLMSLAEPVHALFVEDVADAHGVVGALFEDPDPWVVASAHLLRAHVYYNAGRIDLGEADLRVAVDRFREVGDRWGVSVALGSLAEAITVRGDNTTIIAVIREALALTDEIGAVEDTPYLRTRLAMALSASGDIAGAQAALEEAIEICRATGDRMGEVGVQSARGDLAREAGDHVTARRFYEEAADLVADGRDFPAPFTAVLHASMGMLAEQEGDLRAARASHAEALRLARSTHDSAAIGLVLVARAGLSVREGDPATAARLLGAAAGIRGADAVVGYDHARITEAVTAALGQGRYSRHFAHGRSMSREQALGLARP</sequence>
<organism evidence="6 7">
    <name type="scientific">Sphaerisporangium krabiense</name>
    <dbReference type="NCBI Taxonomy" id="763782"/>
    <lineage>
        <taxon>Bacteria</taxon>
        <taxon>Bacillati</taxon>
        <taxon>Actinomycetota</taxon>
        <taxon>Actinomycetes</taxon>
        <taxon>Streptosporangiales</taxon>
        <taxon>Streptosporangiaceae</taxon>
        <taxon>Sphaerisporangium</taxon>
    </lineage>
</organism>
<dbReference type="PANTHER" id="PTHR47691">
    <property type="entry name" value="REGULATOR-RELATED"/>
    <property type="match status" value="1"/>
</dbReference>
<dbReference type="Pfam" id="PF03704">
    <property type="entry name" value="BTAD"/>
    <property type="match status" value="1"/>
</dbReference>
<dbReference type="InterPro" id="IPR016032">
    <property type="entry name" value="Sig_transdc_resp-reg_C-effctor"/>
</dbReference>
<comment type="caution">
    <text evidence="6">The sequence shown here is derived from an EMBL/GenBank/DDBJ whole genome shotgun (WGS) entry which is preliminary data.</text>
</comment>
<dbReference type="PRINTS" id="PR00364">
    <property type="entry name" value="DISEASERSIST"/>
</dbReference>
<dbReference type="GO" id="GO:0003677">
    <property type="term" value="F:DNA binding"/>
    <property type="evidence" value="ECO:0007669"/>
    <property type="project" value="UniProtKB-UniRule"/>
</dbReference>
<dbReference type="SMART" id="SM00028">
    <property type="entry name" value="TPR"/>
    <property type="match status" value="4"/>
</dbReference>
<evidence type="ECO:0000256" key="4">
    <source>
        <dbReference type="SAM" id="MobiDB-lite"/>
    </source>
</evidence>
<dbReference type="InterPro" id="IPR001867">
    <property type="entry name" value="OmpR/PhoB-type_DNA-bd"/>
</dbReference>
<evidence type="ECO:0000313" key="6">
    <source>
        <dbReference type="EMBL" id="MBB5630366.1"/>
    </source>
</evidence>
<feature type="region of interest" description="Disordered" evidence="4">
    <location>
        <begin position="261"/>
        <end position="311"/>
    </location>
</feature>
<evidence type="ECO:0000313" key="7">
    <source>
        <dbReference type="Proteomes" id="UP000588112"/>
    </source>
</evidence>
<dbReference type="InterPro" id="IPR005158">
    <property type="entry name" value="BTAD"/>
</dbReference>
<feature type="DNA-binding region" description="OmpR/PhoB-type" evidence="3">
    <location>
        <begin position="2"/>
        <end position="98"/>
    </location>
</feature>
<keyword evidence="2 3" id="KW-0238">DNA-binding</keyword>
<feature type="domain" description="OmpR/PhoB-type" evidence="5">
    <location>
        <begin position="2"/>
        <end position="98"/>
    </location>
</feature>
<protein>
    <submittedName>
        <fullName evidence="6">Putative ATPase/DNA-binding SARP family transcriptional activator</fullName>
    </submittedName>
</protein>
<dbReference type="Gene3D" id="1.25.40.10">
    <property type="entry name" value="Tetratricopeptide repeat domain"/>
    <property type="match status" value="2"/>
</dbReference>
<dbReference type="Gene3D" id="1.10.10.10">
    <property type="entry name" value="Winged helix-like DNA-binding domain superfamily/Winged helix DNA-binding domain"/>
    <property type="match status" value="1"/>
</dbReference>
<dbReference type="InterPro" id="IPR011990">
    <property type="entry name" value="TPR-like_helical_dom_sf"/>
</dbReference>
<dbReference type="AlphaFoldDB" id="A0A7W9DT83"/>
<evidence type="ECO:0000256" key="2">
    <source>
        <dbReference type="ARBA" id="ARBA00023125"/>
    </source>
</evidence>
<dbReference type="Pfam" id="PF00486">
    <property type="entry name" value="Trans_reg_C"/>
    <property type="match status" value="1"/>
</dbReference>
<dbReference type="InterPro" id="IPR027417">
    <property type="entry name" value="P-loop_NTPase"/>
</dbReference>
<evidence type="ECO:0000256" key="3">
    <source>
        <dbReference type="PROSITE-ProRule" id="PRU01091"/>
    </source>
</evidence>
<proteinExistence type="inferred from homology"/>
<evidence type="ECO:0000256" key="1">
    <source>
        <dbReference type="ARBA" id="ARBA00005820"/>
    </source>
</evidence>
<feature type="region of interest" description="Disordered" evidence="4">
    <location>
        <begin position="817"/>
        <end position="855"/>
    </location>
</feature>
<dbReference type="SMART" id="SM00862">
    <property type="entry name" value="Trans_reg_C"/>
    <property type="match status" value="1"/>
</dbReference>
<feature type="compositionally biased region" description="Basic and acidic residues" evidence="4">
    <location>
        <begin position="650"/>
        <end position="666"/>
    </location>
</feature>
<evidence type="ECO:0000259" key="5">
    <source>
        <dbReference type="PROSITE" id="PS51755"/>
    </source>
</evidence>
<comment type="similarity">
    <text evidence="1">Belongs to the AfsR/DnrI/RedD regulatory family.</text>
</comment>
<dbReference type="InterPro" id="IPR036388">
    <property type="entry name" value="WH-like_DNA-bd_sf"/>
</dbReference>
<dbReference type="GO" id="GO:0000160">
    <property type="term" value="P:phosphorelay signal transduction system"/>
    <property type="evidence" value="ECO:0007669"/>
    <property type="project" value="InterPro"/>
</dbReference>
<name>A0A7W9DT83_9ACTN</name>
<dbReference type="EMBL" id="JACHBR010000002">
    <property type="protein sequence ID" value="MBB5630366.1"/>
    <property type="molecule type" value="Genomic_DNA"/>
</dbReference>